<dbReference type="AlphaFoldDB" id="A0A076YJP4"/>
<dbReference type="NCBIfam" id="TIGR01640">
    <property type="entry name" value="F_box_assoc_1"/>
    <property type="match status" value="1"/>
</dbReference>
<evidence type="ECO:0000259" key="1">
    <source>
        <dbReference type="PROSITE" id="PS50181"/>
    </source>
</evidence>
<dbReference type="PANTHER" id="PTHR31672">
    <property type="entry name" value="BNACNNG10540D PROTEIN"/>
    <property type="match status" value="1"/>
</dbReference>
<dbReference type="InterPro" id="IPR017451">
    <property type="entry name" value="F-box-assoc_interact_dom"/>
</dbReference>
<dbReference type="PANTHER" id="PTHR31672:SF13">
    <property type="entry name" value="F-BOX PROTEIN CPR30-LIKE"/>
    <property type="match status" value="1"/>
</dbReference>
<protein>
    <submittedName>
        <fullName evidence="2">S2-locus F-box type-2 protein</fullName>
    </submittedName>
</protein>
<organism evidence="2">
    <name type="scientific">Petunia integrifolia subsp. inflata</name>
    <dbReference type="NCBI Taxonomy" id="212142"/>
    <lineage>
        <taxon>Eukaryota</taxon>
        <taxon>Viridiplantae</taxon>
        <taxon>Streptophyta</taxon>
        <taxon>Embryophyta</taxon>
        <taxon>Tracheophyta</taxon>
        <taxon>Spermatophyta</taxon>
        <taxon>Magnoliopsida</taxon>
        <taxon>eudicotyledons</taxon>
        <taxon>Gunneridae</taxon>
        <taxon>Pentapetalae</taxon>
        <taxon>asterids</taxon>
        <taxon>lamiids</taxon>
        <taxon>Solanales</taxon>
        <taxon>Solanaceae</taxon>
        <taxon>Petunioideae</taxon>
        <taxon>Petunia</taxon>
    </lineage>
</organism>
<dbReference type="Pfam" id="PF08268">
    <property type="entry name" value="FBA_3"/>
    <property type="match status" value="1"/>
</dbReference>
<gene>
    <name evidence="2" type="primary">S2-SLF2</name>
</gene>
<reference evidence="2" key="1">
    <citation type="journal article" date="2014" name="Plant Cell">
        <title>Transcriptome Analysis Reveals the Same 17 S-Locus F-Box Genes in Two Haplotypes of the Self-Incompatibility Locus of Petunia inflata.</title>
        <authorList>
            <person name="Williams J.S."/>
            <person name="Der J.P."/>
            <person name="Depamphilis C.W."/>
            <person name="Kao T.H."/>
        </authorList>
    </citation>
    <scope>NUCLEOTIDE SEQUENCE</scope>
</reference>
<dbReference type="EMBL" id="KJ670474">
    <property type="protein sequence ID" value="AIK66497.1"/>
    <property type="molecule type" value="mRNA"/>
</dbReference>
<proteinExistence type="evidence at transcript level"/>
<name>A0A076YJP4_PETIN</name>
<accession>A0A076YJP4</accession>
<dbReference type="InterPro" id="IPR050796">
    <property type="entry name" value="SCF_F-box_component"/>
</dbReference>
<dbReference type="Gene3D" id="1.20.1280.50">
    <property type="match status" value="1"/>
</dbReference>
<dbReference type="InterPro" id="IPR001810">
    <property type="entry name" value="F-box_dom"/>
</dbReference>
<dbReference type="InterPro" id="IPR013187">
    <property type="entry name" value="F-box-assoc_dom_typ3"/>
</dbReference>
<dbReference type="InterPro" id="IPR036047">
    <property type="entry name" value="F-box-like_dom_sf"/>
</dbReference>
<dbReference type="SUPFAM" id="SSF81383">
    <property type="entry name" value="F-box domain"/>
    <property type="match status" value="1"/>
</dbReference>
<sequence length="389" mass="44523">MATRIMKKLPEDVVIYILLRFAVKSLLRFKCISKAWYSLIITKTFVKLYGNRITTTKDEFILCIRTFREEPEQLKSIASFFSCDDNNDLNTLAPDVDVSDLTSSCDTIFNQLIGPCHGLIALTDSFIIIILNPSTRKYVVLPPSPFGCPKGYHRSIEGIGFGFDSIVNDYKVVRLSDVYWDPPTDYPGPREPKVDIFDLSIDSWRELDLEFPTIYYLPCSEMYYKEAIHWFIIAETVVILCFDISTETFRTMKMPGTCTLFDGPRYGLSVLNEHLTLICYPDPMSSIDPTEDLIDIWMMEEYGASESWIKIYTIRPVPIPIESPLAIWKGHLLLLQTKSGFLVSCDLNSGDVKEFNLNGHLESLRVLVYTETLTTIQKISEHGTQVQQF</sequence>
<evidence type="ECO:0000313" key="2">
    <source>
        <dbReference type="EMBL" id="AIK66497.1"/>
    </source>
</evidence>
<dbReference type="Pfam" id="PF00646">
    <property type="entry name" value="F-box"/>
    <property type="match status" value="1"/>
</dbReference>
<dbReference type="PROSITE" id="PS50181">
    <property type="entry name" value="FBOX"/>
    <property type="match status" value="1"/>
</dbReference>
<feature type="domain" description="F-box" evidence="1">
    <location>
        <begin position="3"/>
        <end position="48"/>
    </location>
</feature>